<dbReference type="OrthoDB" id="10634175at2759"/>
<sequence>MDNKLGRTMSSMTDLKQALKNSVPRIGRRKSSLAVPPNSGPTGTTDEEANAVISKIPHSPSANTLQSKEAENGATIRKASGESPDLGFSSYLVNYFGQNFKQAAMKAMADRQELERKAPSFTNSDTKGAMPNGISLSILHELARMAPKPAETDDQWDWQEVYIQTSTSGTTLRHQETNTPDPTSNLPSIGEKGRFSKASDPVTEATVAAKNQASRFSFPSQLASKA</sequence>
<keyword evidence="3" id="KW-1185">Reference proteome</keyword>
<feature type="region of interest" description="Disordered" evidence="1">
    <location>
        <begin position="167"/>
        <end position="203"/>
    </location>
</feature>
<organism evidence="2 3">
    <name type="scientific">Ramazzottius varieornatus</name>
    <name type="common">Water bear</name>
    <name type="synonym">Tardigrade</name>
    <dbReference type="NCBI Taxonomy" id="947166"/>
    <lineage>
        <taxon>Eukaryota</taxon>
        <taxon>Metazoa</taxon>
        <taxon>Ecdysozoa</taxon>
        <taxon>Tardigrada</taxon>
        <taxon>Eutardigrada</taxon>
        <taxon>Parachela</taxon>
        <taxon>Hypsibioidea</taxon>
        <taxon>Ramazzottiidae</taxon>
        <taxon>Ramazzottius</taxon>
    </lineage>
</organism>
<protein>
    <submittedName>
        <fullName evidence="2">Uncharacterized protein</fullName>
    </submittedName>
</protein>
<evidence type="ECO:0000313" key="2">
    <source>
        <dbReference type="EMBL" id="GAU98842.1"/>
    </source>
</evidence>
<dbReference type="AlphaFoldDB" id="A0A1D1VFJ6"/>
<reference evidence="2 3" key="1">
    <citation type="journal article" date="2016" name="Nat. Commun.">
        <title>Extremotolerant tardigrade genome and improved radiotolerance of human cultured cells by tardigrade-unique protein.</title>
        <authorList>
            <person name="Hashimoto T."/>
            <person name="Horikawa D.D."/>
            <person name="Saito Y."/>
            <person name="Kuwahara H."/>
            <person name="Kozuka-Hata H."/>
            <person name="Shin-I T."/>
            <person name="Minakuchi Y."/>
            <person name="Ohishi K."/>
            <person name="Motoyama A."/>
            <person name="Aizu T."/>
            <person name="Enomoto A."/>
            <person name="Kondo K."/>
            <person name="Tanaka S."/>
            <person name="Hara Y."/>
            <person name="Koshikawa S."/>
            <person name="Sagara H."/>
            <person name="Miura T."/>
            <person name="Yokobori S."/>
            <person name="Miyagawa K."/>
            <person name="Suzuki Y."/>
            <person name="Kubo T."/>
            <person name="Oyama M."/>
            <person name="Kohara Y."/>
            <person name="Fujiyama A."/>
            <person name="Arakawa K."/>
            <person name="Katayama T."/>
            <person name="Toyoda A."/>
            <person name="Kunieda T."/>
        </authorList>
    </citation>
    <scope>NUCLEOTIDE SEQUENCE [LARGE SCALE GENOMIC DNA]</scope>
    <source>
        <strain evidence="2 3">YOKOZUNA-1</strain>
    </source>
</reference>
<name>A0A1D1VFJ6_RAMVA</name>
<comment type="caution">
    <text evidence="2">The sequence shown here is derived from an EMBL/GenBank/DDBJ whole genome shotgun (WGS) entry which is preliminary data.</text>
</comment>
<evidence type="ECO:0000313" key="3">
    <source>
        <dbReference type="Proteomes" id="UP000186922"/>
    </source>
</evidence>
<feature type="region of interest" description="Disordered" evidence="1">
    <location>
        <begin position="21"/>
        <end position="82"/>
    </location>
</feature>
<accession>A0A1D1VFJ6</accession>
<dbReference type="EMBL" id="BDGG01000005">
    <property type="protein sequence ID" value="GAU98842.1"/>
    <property type="molecule type" value="Genomic_DNA"/>
</dbReference>
<proteinExistence type="predicted"/>
<gene>
    <name evidence="2" type="primary">RvY_09931</name>
    <name evidence="2" type="synonym">RvY_09931.1</name>
    <name evidence="2" type="ORF">RvY_09931-1</name>
</gene>
<evidence type="ECO:0000256" key="1">
    <source>
        <dbReference type="SAM" id="MobiDB-lite"/>
    </source>
</evidence>
<dbReference type="Proteomes" id="UP000186922">
    <property type="component" value="Unassembled WGS sequence"/>
</dbReference>
<feature type="compositionally biased region" description="Polar residues" evidence="1">
    <location>
        <begin position="167"/>
        <end position="187"/>
    </location>
</feature>